<dbReference type="PANTHER" id="PTHR10584">
    <property type="entry name" value="SUGAR KINASE"/>
    <property type="match status" value="1"/>
</dbReference>
<name>A0A1Y3GIV0_9EURY</name>
<dbReference type="InterPro" id="IPR002139">
    <property type="entry name" value="Ribo/fructo_kinase"/>
</dbReference>
<dbReference type="InterPro" id="IPR029056">
    <property type="entry name" value="Ribokinase-like"/>
</dbReference>
<keyword evidence="3 4" id="KW-0418">Kinase</keyword>
<evidence type="ECO:0000256" key="3">
    <source>
        <dbReference type="ARBA" id="ARBA00022777"/>
    </source>
</evidence>
<sequence length="298" mass="33666">MILSVGHTAIDHIFRVPHFPEPDSSIYIEDYKRLYGGGAANVAANIASLGMESSLLSLVGKDFKEYGYKKHLQDLGVDTEHMKVFDEKTSNAFVYTDKNDRQITFFYWGASDKFPKQKIPENIEKYDIVHLAPSDPTYNKKIAEKARCLSFDPGQDLPVYDSKDLKTILQNTDILFSNIHEIDRIQNKTGYTFNEIKNYVKTVVVTNEDKGSKIYNKDTIEIPPVTVDTVDPTGAGDAYRAGFLTAIQKGYDLETTGKIASTVASFTVEKTGCQTNLPTWQQTIKRYKKTFKETPNKK</sequence>
<organism evidence="6 7">
    <name type="scientific">Methanonatronarchaeum thermophilum</name>
    <dbReference type="NCBI Taxonomy" id="1927129"/>
    <lineage>
        <taxon>Archaea</taxon>
        <taxon>Methanobacteriati</taxon>
        <taxon>Methanobacteriota</taxon>
        <taxon>Methanonatronarchaeia</taxon>
        <taxon>Methanonatronarchaeales</taxon>
        <taxon>Methanonatronarchaeaceae</taxon>
        <taxon>Methanonatronarchaeum</taxon>
    </lineage>
</organism>
<dbReference type="Pfam" id="PF00294">
    <property type="entry name" value="PfkB"/>
    <property type="match status" value="1"/>
</dbReference>
<evidence type="ECO:0000256" key="1">
    <source>
        <dbReference type="ARBA" id="ARBA00010688"/>
    </source>
</evidence>
<dbReference type="CDD" id="cd01942">
    <property type="entry name" value="ribokinase_group_A"/>
    <property type="match status" value="1"/>
</dbReference>
<proteinExistence type="inferred from homology"/>
<feature type="domain" description="Carbohydrate kinase PfkB" evidence="5">
    <location>
        <begin position="2"/>
        <end position="279"/>
    </location>
</feature>
<comment type="similarity">
    <text evidence="1 4">Belongs to the carbohydrate kinase PfkB family.</text>
</comment>
<dbReference type="OrthoDB" id="26949at2157"/>
<accession>A0A1Y3GIV0</accession>
<evidence type="ECO:0000313" key="7">
    <source>
        <dbReference type="Proteomes" id="UP000195137"/>
    </source>
</evidence>
<dbReference type="RefSeq" id="WP_086636468.1">
    <property type="nucleotide sequence ID" value="NZ_MRZU01000002.1"/>
</dbReference>
<evidence type="ECO:0000259" key="5">
    <source>
        <dbReference type="Pfam" id="PF00294"/>
    </source>
</evidence>
<dbReference type="PANTHER" id="PTHR10584:SF166">
    <property type="entry name" value="RIBOKINASE"/>
    <property type="match status" value="1"/>
</dbReference>
<evidence type="ECO:0000256" key="4">
    <source>
        <dbReference type="RuleBase" id="RU003704"/>
    </source>
</evidence>
<gene>
    <name evidence="6" type="ORF">AMET1_0034</name>
</gene>
<reference evidence="6 7" key="1">
    <citation type="submission" date="2016-12" db="EMBL/GenBank/DDBJ databases">
        <title>Discovery of methanogenic haloarchaea.</title>
        <authorList>
            <person name="Sorokin D.Y."/>
            <person name="Makarova K.S."/>
            <person name="Abbas B."/>
            <person name="Ferrer M."/>
            <person name="Golyshin P.N."/>
        </authorList>
    </citation>
    <scope>NUCLEOTIDE SEQUENCE [LARGE SCALE GENOMIC DNA]</scope>
    <source>
        <strain evidence="6">AMET1</strain>
    </source>
</reference>
<evidence type="ECO:0000256" key="2">
    <source>
        <dbReference type="ARBA" id="ARBA00022679"/>
    </source>
</evidence>
<dbReference type="GO" id="GO:0016301">
    <property type="term" value="F:kinase activity"/>
    <property type="evidence" value="ECO:0007669"/>
    <property type="project" value="UniProtKB-KW"/>
</dbReference>
<comment type="caution">
    <text evidence="6">The sequence shown here is derived from an EMBL/GenBank/DDBJ whole genome shotgun (WGS) entry which is preliminary data.</text>
</comment>
<evidence type="ECO:0000313" key="6">
    <source>
        <dbReference type="EMBL" id="OUJ19365.1"/>
    </source>
</evidence>
<keyword evidence="2 4" id="KW-0808">Transferase</keyword>
<keyword evidence="7" id="KW-1185">Reference proteome</keyword>
<dbReference type="AlphaFoldDB" id="A0A1Y3GIV0"/>
<dbReference type="GO" id="GO:0006796">
    <property type="term" value="P:phosphate-containing compound metabolic process"/>
    <property type="evidence" value="ECO:0007669"/>
    <property type="project" value="UniProtKB-ARBA"/>
</dbReference>
<protein>
    <submittedName>
        <fullName evidence="6">Sugar kinase ribokinase family</fullName>
    </submittedName>
</protein>
<dbReference type="PRINTS" id="PR00990">
    <property type="entry name" value="RIBOKINASE"/>
</dbReference>
<dbReference type="SUPFAM" id="SSF53613">
    <property type="entry name" value="Ribokinase-like"/>
    <property type="match status" value="1"/>
</dbReference>
<dbReference type="Proteomes" id="UP000195137">
    <property type="component" value="Unassembled WGS sequence"/>
</dbReference>
<dbReference type="InterPro" id="IPR002173">
    <property type="entry name" value="Carboh/pur_kinase_PfkB_CS"/>
</dbReference>
<dbReference type="EMBL" id="MRZU01000002">
    <property type="protein sequence ID" value="OUJ19365.1"/>
    <property type="molecule type" value="Genomic_DNA"/>
</dbReference>
<dbReference type="PROSITE" id="PS00583">
    <property type="entry name" value="PFKB_KINASES_1"/>
    <property type="match status" value="1"/>
</dbReference>
<dbReference type="PROSITE" id="PS00584">
    <property type="entry name" value="PFKB_KINASES_2"/>
    <property type="match status" value="1"/>
</dbReference>
<dbReference type="Gene3D" id="3.40.1190.20">
    <property type="match status" value="1"/>
</dbReference>
<dbReference type="InterPro" id="IPR011611">
    <property type="entry name" value="PfkB_dom"/>
</dbReference>